<accession>A0A917VV24</accession>
<dbReference type="InterPro" id="IPR025948">
    <property type="entry name" value="HTH-like_dom"/>
</dbReference>
<sequence>MRSRFQFVDDHRDTYEVKRLCHVLDVNRSSYYKWLAGAEARAARQHKDRVLAEEIRQVHGESGGAYGSPRVTAELREKGRRINEKRVARLMRTFSITGIRLRRRVRTTVPDPASSPVPDLFQRVAA</sequence>
<dbReference type="Pfam" id="PF13276">
    <property type="entry name" value="HTH_21"/>
    <property type="match status" value="1"/>
</dbReference>
<evidence type="ECO:0000259" key="1">
    <source>
        <dbReference type="Pfam" id="PF13276"/>
    </source>
</evidence>
<evidence type="ECO:0000313" key="3">
    <source>
        <dbReference type="Proteomes" id="UP000637788"/>
    </source>
</evidence>
<gene>
    <name evidence="2" type="ORF">GCM10010094_92200</name>
</gene>
<dbReference type="InterPro" id="IPR050900">
    <property type="entry name" value="Transposase_IS3/IS150/IS904"/>
</dbReference>
<evidence type="ECO:0000313" key="2">
    <source>
        <dbReference type="EMBL" id="GGL16920.1"/>
    </source>
</evidence>
<organism evidence="2 3">
    <name type="scientific">Streptomyces flaveus</name>
    <dbReference type="NCBI Taxonomy" id="66370"/>
    <lineage>
        <taxon>Bacteria</taxon>
        <taxon>Bacillati</taxon>
        <taxon>Actinomycetota</taxon>
        <taxon>Actinomycetes</taxon>
        <taxon>Kitasatosporales</taxon>
        <taxon>Streptomycetaceae</taxon>
        <taxon>Streptomyces</taxon>
        <taxon>Streptomyces aurantiacus group</taxon>
    </lineage>
</organism>
<protein>
    <recommendedName>
        <fullName evidence="1">HTH-like domain-containing protein</fullName>
    </recommendedName>
</protein>
<reference evidence="2" key="1">
    <citation type="journal article" date="2014" name="Int. J. Syst. Evol. Microbiol.">
        <title>Complete genome sequence of Corynebacterium casei LMG S-19264T (=DSM 44701T), isolated from a smear-ripened cheese.</title>
        <authorList>
            <consortium name="US DOE Joint Genome Institute (JGI-PGF)"/>
            <person name="Walter F."/>
            <person name="Albersmeier A."/>
            <person name="Kalinowski J."/>
            <person name="Ruckert C."/>
        </authorList>
    </citation>
    <scope>NUCLEOTIDE SEQUENCE</scope>
    <source>
        <strain evidence="2">JCM 3035</strain>
    </source>
</reference>
<reference evidence="2" key="2">
    <citation type="submission" date="2020-09" db="EMBL/GenBank/DDBJ databases">
        <authorList>
            <person name="Sun Q."/>
            <person name="Ohkuma M."/>
        </authorList>
    </citation>
    <scope>NUCLEOTIDE SEQUENCE</scope>
    <source>
        <strain evidence="2">JCM 3035</strain>
    </source>
</reference>
<dbReference type="RefSeq" id="WP_189327682.1">
    <property type="nucleotide sequence ID" value="NZ_BMPQ01000057.1"/>
</dbReference>
<dbReference type="AlphaFoldDB" id="A0A917VV24"/>
<comment type="caution">
    <text evidence="2">The sequence shown here is derived from an EMBL/GenBank/DDBJ whole genome shotgun (WGS) entry which is preliminary data.</text>
</comment>
<proteinExistence type="predicted"/>
<keyword evidence="3" id="KW-1185">Reference proteome</keyword>
<dbReference type="PANTHER" id="PTHR46889">
    <property type="entry name" value="TRANSPOSASE INSF FOR INSERTION SEQUENCE IS3B-RELATED"/>
    <property type="match status" value="1"/>
</dbReference>
<dbReference type="PANTHER" id="PTHR46889:SF4">
    <property type="entry name" value="TRANSPOSASE INSO FOR INSERTION SEQUENCE ELEMENT IS911B-RELATED"/>
    <property type="match status" value="1"/>
</dbReference>
<dbReference type="EMBL" id="BMPQ01000057">
    <property type="protein sequence ID" value="GGL16920.1"/>
    <property type="molecule type" value="Genomic_DNA"/>
</dbReference>
<dbReference type="Proteomes" id="UP000637788">
    <property type="component" value="Unassembled WGS sequence"/>
</dbReference>
<name>A0A917VV24_9ACTN</name>
<feature type="domain" description="HTH-like" evidence="1">
    <location>
        <begin position="46"/>
        <end position="104"/>
    </location>
</feature>